<feature type="transmembrane region" description="Helical" evidence="1">
    <location>
        <begin position="72"/>
        <end position="94"/>
    </location>
</feature>
<dbReference type="Gene3D" id="3.55.50.30">
    <property type="match status" value="1"/>
</dbReference>
<evidence type="ECO:0000259" key="3">
    <source>
        <dbReference type="Pfam" id="PF16344"/>
    </source>
</evidence>
<keyword evidence="1" id="KW-0472">Membrane</keyword>
<dbReference type="InterPro" id="IPR006860">
    <property type="entry name" value="FecR"/>
</dbReference>
<dbReference type="Gene3D" id="2.60.120.1440">
    <property type="match status" value="1"/>
</dbReference>
<evidence type="ECO:0000313" key="4">
    <source>
        <dbReference type="EMBL" id="GAA4112847.1"/>
    </source>
</evidence>
<dbReference type="InterPro" id="IPR032508">
    <property type="entry name" value="FecR_C"/>
</dbReference>
<proteinExistence type="predicted"/>
<dbReference type="Proteomes" id="UP001500459">
    <property type="component" value="Unassembled WGS sequence"/>
</dbReference>
<evidence type="ECO:0000259" key="2">
    <source>
        <dbReference type="Pfam" id="PF04773"/>
    </source>
</evidence>
<dbReference type="Pfam" id="PF04773">
    <property type="entry name" value="FecR"/>
    <property type="match status" value="1"/>
</dbReference>
<dbReference type="RefSeq" id="WP_344925518.1">
    <property type="nucleotide sequence ID" value="NZ_BAABCW010000003.1"/>
</dbReference>
<name>A0ABP7XDR7_9FLAO</name>
<sequence>MKKKDLILKWLNNEQLTKQESEAFQQMDAFDSYRRIADTAKKIKPPSFDTEENLENLKSRLSDRKTTNQKNYFIVNLMRVAAIFVLGIGVYFSFFHQYTTTIATIAGEKTTIQLPDASIVALNAQSSIKYNKKNWVDQRSIALNGEAYFKVAKGEKFDVETTSGTVSVLGTQFNVKQREDYFEVTCYEGLVSVSYNDKVRKLSAGNRFTMIEGNIEETASTLLLPDWKNNRSSFTSVPFSQIIEEFERQYNVTIIAKNIDKTTLFTGIFVHSDIETALKSITIPMRLQYKIDTKNITLYRE</sequence>
<keyword evidence="1" id="KW-1133">Transmembrane helix</keyword>
<reference evidence="5" key="1">
    <citation type="journal article" date="2019" name="Int. J. Syst. Evol. Microbiol.">
        <title>The Global Catalogue of Microorganisms (GCM) 10K type strain sequencing project: providing services to taxonomists for standard genome sequencing and annotation.</title>
        <authorList>
            <consortium name="The Broad Institute Genomics Platform"/>
            <consortium name="The Broad Institute Genome Sequencing Center for Infectious Disease"/>
            <person name="Wu L."/>
            <person name="Ma J."/>
        </authorList>
    </citation>
    <scope>NUCLEOTIDE SEQUENCE [LARGE SCALE GENOMIC DNA]</scope>
    <source>
        <strain evidence="5">JCM 17106</strain>
    </source>
</reference>
<comment type="caution">
    <text evidence="4">The sequence shown here is derived from an EMBL/GenBank/DDBJ whole genome shotgun (WGS) entry which is preliminary data.</text>
</comment>
<organism evidence="4 5">
    <name type="scientific">Aquimarina addita</name>
    <dbReference type="NCBI Taxonomy" id="870485"/>
    <lineage>
        <taxon>Bacteria</taxon>
        <taxon>Pseudomonadati</taxon>
        <taxon>Bacteroidota</taxon>
        <taxon>Flavobacteriia</taxon>
        <taxon>Flavobacteriales</taxon>
        <taxon>Flavobacteriaceae</taxon>
        <taxon>Aquimarina</taxon>
    </lineage>
</organism>
<protein>
    <submittedName>
        <fullName evidence="4">FecR domain-containing protein</fullName>
    </submittedName>
</protein>
<dbReference type="EMBL" id="BAABCW010000003">
    <property type="protein sequence ID" value="GAA4112847.1"/>
    <property type="molecule type" value="Genomic_DNA"/>
</dbReference>
<keyword evidence="5" id="KW-1185">Reference proteome</keyword>
<dbReference type="Pfam" id="PF16344">
    <property type="entry name" value="FecR_C"/>
    <property type="match status" value="1"/>
</dbReference>
<feature type="domain" description="Protein FecR C-terminal" evidence="3">
    <location>
        <begin position="233"/>
        <end position="298"/>
    </location>
</feature>
<evidence type="ECO:0000256" key="1">
    <source>
        <dbReference type="SAM" id="Phobius"/>
    </source>
</evidence>
<gene>
    <name evidence="4" type="ORF">GCM10022393_11470</name>
</gene>
<feature type="domain" description="FecR protein" evidence="2">
    <location>
        <begin position="101"/>
        <end position="191"/>
    </location>
</feature>
<keyword evidence="1" id="KW-0812">Transmembrane</keyword>
<accession>A0ABP7XDR7</accession>
<dbReference type="InterPro" id="IPR012373">
    <property type="entry name" value="Ferrdict_sens_TM"/>
</dbReference>
<dbReference type="PIRSF" id="PIRSF018266">
    <property type="entry name" value="FecR"/>
    <property type="match status" value="1"/>
</dbReference>
<dbReference type="PANTHER" id="PTHR30273">
    <property type="entry name" value="PERIPLASMIC SIGNAL SENSOR AND SIGMA FACTOR ACTIVATOR FECR-RELATED"/>
    <property type="match status" value="1"/>
</dbReference>
<dbReference type="PANTHER" id="PTHR30273:SF2">
    <property type="entry name" value="PROTEIN FECR"/>
    <property type="match status" value="1"/>
</dbReference>
<evidence type="ECO:0000313" key="5">
    <source>
        <dbReference type="Proteomes" id="UP001500459"/>
    </source>
</evidence>